<accession>A0A9X7Z7T3</accession>
<dbReference type="Proteomes" id="UP000663505">
    <property type="component" value="Chromosome"/>
</dbReference>
<proteinExistence type="predicted"/>
<gene>
    <name evidence="1" type="ORF">JZ786_00835</name>
</gene>
<reference evidence="1 2" key="1">
    <citation type="submission" date="2021-02" db="EMBL/GenBank/DDBJ databases">
        <title>Alicyclobacillus curvatus sp. nov. and Alicyclobacillus mengziensis sp. nov., two acidophilic bacteria isolated from acid mine drainage.</title>
        <authorList>
            <person name="Huang Y."/>
        </authorList>
    </citation>
    <scope>NUCLEOTIDE SEQUENCE [LARGE SCALE GENOMIC DNA]</scope>
    <source>
        <strain evidence="1 2">S30H14</strain>
    </source>
</reference>
<name>A0A9X7Z7T3_9BACL</name>
<organism evidence="1 2">
    <name type="scientific">Alicyclobacillus mengziensis</name>
    <dbReference type="NCBI Taxonomy" id="2931921"/>
    <lineage>
        <taxon>Bacteria</taxon>
        <taxon>Bacillati</taxon>
        <taxon>Bacillota</taxon>
        <taxon>Bacilli</taxon>
        <taxon>Bacillales</taxon>
        <taxon>Alicyclobacillaceae</taxon>
        <taxon>Alicyclobacillus</taxon>
    </lineage>
</organism>
<evidence type="ECO:0000313" key="1">
    <source>
        <dbReference type="EMBL" id="QSO47641.1"/>
    </source>
</evidence>
<dbReference type="EMBL" id="CP071182">
    <property type="protein sequence ID" value="QSO47641.1"/>
    <property type="molecule type" value="Genomic_DNA"/>
</dbReference>
<sequence length="364" mass="38928">MDLLLRCRQNNWRKLAFIGIAKHAGKTTALNAFLHQLSDAEESVGLLSIGVDGERLDAILGVPKPRVFAEYGTYVASAERALLDSGALFEWIAELPISSPLGPVMVVRVTTPGTVVLAGIRQRAHVQMAVDALRHLGCHFVLVDGAFDRVAAATPTLVDAAVLAVGAVVGNTVQEVADNAQPVIARFGLQETGPEWKALFAQARRNRQAALAVEREDAPGHLDVLYVPAHAVMFDVTRQMGWSDDVVAVYIPGAVTDGTVDSLLRHPRDIQIVADHPAQVLLSGRAHRRLMRHGHGLSVWDRLPLAAIAANPHHIAGVDLPRVELLSAVAEVAGDVPVFDALHMAETTSDALEANRTALQGGEG</sequence>
<dbReference type="RefSeq" id="WP_206656985.1">
    <property type="nucleotide sequence ID" value="NZ_CP071182.1"/>
</dbReference>
<keyword evidence="2" id="KW-1185">Reference proteome</keyword>
<evidence type="ECO:0000313" key="2">
    <source>
        <dbReference type="Proteomes" id="UP000663505"/>
    </source>
</evidence>
<protein>
    <submittedName>
        <fullName evidence="1">Uncharacterized protein</fullName>
    </submittedName>
</protein>
<dbReference type="AlphaFoldDB" id="A0A9X7Z7T3"/>
<dbReference type="KEGG" id="afx:JZ786_00835"/>